<keyword evidence="1" id="KW-0812">Transmembrane</keyword>
<dbReference type="EMBL" id="JAZHXJ010000099">
    <property type="protein sequence ID" value="KAL1874914.1"/>
    <property type="molecule type" value="Genomic_DNA"/>
</dbReference>
<reference evidence="3 4" key="1">
    <citation type="journal article" date="2024" name="Commun. Biol.">
        <title>Comparative genomic analysis of thermophilic fungi reveals convergent evolutionary adaptations and gene losses.</title>
        <authorList>
            <person name="Steindorff A.S."/>
            <person name="Aguilar-Pontes M.V."/>
            <person name="Robinson A.J."/>
            <person name="Andreopoulos B."/>
            <person name="LaButti K."/>
            <person name="Kuo A."/>
            <person name="Mondo S."/>
            <person name="Riley R."/>
            <person name="Otillar R."/>
            <person name="Haridas S."/>
            <person name="Lipzen A."/>
            <person name="Grimwood J."/>
            <person name="Schmutz J."/>
            <person name="Clum A."/>
            <person name="Reid I.D."/>
            <person name="Moisan M.C."/>
            <person name="Butler G."/>
            <person name="Nguyen T.T.M."/>
            <person name="Dewar K."/>
            <person name="Conant G."/>
            <person name="Drula E."/>
            <person name="Henrissat B."/>
            <person name="Hansel C."/>
            <person name="Singer S."/>
            <person name="Hutchinson M.I."/>
            <person name="de Vries R.P."/>
            <person name="Natvig D.O."/>
            <person name="Powell A.J."/>
            <person name="Tsang A."/>
            <person name="Grigoriev I.V."/>
        </authorList>
    </citation>
    <scope>NUCLEOTIDE SEQUENCE [LARGE SCALE GENOMIC DNA]</scope>
    <source>
        <strain evidence="3 4">ATCC 24622</strain>
    </source>
</reference>
<name>A0ABR3XG53_9PEZI</name>
<dbReference type="Proteomes" id="UP001586593">
    <property type="component" value="Unassembled WGS sequence"/>
</dbReference>
<evidence type="ECO:0000256" key="2">
    <source>
        <dbReference type="SAM" id="SignalP"/>
    </source>
</evidence>
<evidence type="ECO:0000256" key="1">
    <source>
        <dbReference type="SAM" id="Phobius"/>
    </source>
</evidence>
<feature type="signal peptide" evidence="2">
    <location>
        <begin position="1"/>
        <end position="22"/>
    </location>
</feature>
<sequence>MFFLPLIKIVCINLLVHAAARGSPVQPRECACRPFEKAHMLHGHPATPESTPIIPHLTEFKSMKSAILHVAVVLFFTFLIVLHLRRYMCSRKRSPSRSDGANQDERRRRRAVRLEATKKRIRSFWNRRFYQEDGHSQSALAINALNGLDVKVPTSMENDTTRETVPLTTDGNTMAPEEELPLRHETAEFIDRTVRDEPDVKMAKLRKEVTRMQSRSNTYGACHNLTAADELPPAYNDGTSG</sequence>
<comment type="caution">
    <text evidence="3">The sequence shown here is derived from an EMBL/GenBank/DDBJ whole genome shotgun (WGS) entry which is preliminary data.</text>
</comment>
<feature type="chain" id="PRO_5045795647" description="Transmembrane protein" evidence="2">
    <location>
        <begin position="23"/>
        <end position="241"/>
    </location>
</feature>
<accession>A0ABR3XG53</accession>
<keyword evidence="1" id="KW-1133">Transmembrane helix</keyword>
<keyword evidence="4" id="KW-1185">Reference proteome</keyword>
<evidence type="ECO:0000313" key="3">
    <source>
        <dbReference type="EMBL" id="KAL1874914.1"/>
    </source>
</evidence>
<feature type="transmembrane region" description="Helical" evidence="1">
    <location>
        <begin position="66"/>
        <end position="84"/>
    </location>
</feature>
<proteinExistence type="predicted"/>
<gene>
    <name evidence="3" type="ORF">VTK73DRAFT_10394</name>
</gene>
<keyword evidence="1" id="KW-0472">Membrane</keyword>
<protein>
    <recommendedName>
        <fullName evidence="5">Transmembrane protein</fullName>
    </recommendedName>
</protein>
<evidence type="ECO:0008006" key="5">
    <source>
        <dbReference type="Google" id="ProtNLM"/>
    </source>
</evidence>
<evidence type="ECO:0000313" key="4">
    <source>
        <dbReference type="Proteomes" id="UP001586593"/>
    </source>
</evidence>
<keyword evidence="2" id="KW-0732">Signal</keyword>
<organism evidence="3 4">
    <name type="scientific">Phialemonium thermophilum</name>
    <dbReference type="NCBI Taxonomy" id="223376"/>
    <lineage>
        <taxon>Eukaryota</taxon>
        <taxon>Fungi</taxon>
        <taxon>Dikarya</taxon>
        <taxon>Ascomycota</taxon>
        <taxon>Pezizomycotina</taxon>
        <taxon>Sordariomycetes</taxon>
        <taxon>Sordariomycetidae</taxon>
        <taxon>Cephalothecales</taxon>
        <taxon>Cephalothecaceae</taxon>
        <taxon>Phialemonium</taxon>
    </lineage>
</organism>